<feature type="region of interest" description="Disordered" evidence="2">
    <location>
        <begin position="456"/>
        <end position="499"/>
    </location>
</feature>
<organism evidence="4 5">
    <name type="scientific">Symbiodinium natans</name>
    <dbReference type="NCBI Taxonomy" id="878477"/>
    <lineage>
        <taxon>Eukaryota</taxon>
        <taxon>Sar</taxon>
        <taxon>Alveolata</taxon>
        <taxon>Dinophyceae</taxon>
        <taxon>Suessiales</taxon>
        <taxon>Symbiodiniaceae</taxon>
        <taxon>Symbiodinium</taxon>
    </lineage>
</organism>
<feature type="coiled-coil region" evidence="1">
    <location>
        <begin position="3121"/>
        <end position="3148"/>
    </location>
</feature>
<feature type="region of interest" description="Disordered" evidence="2">
    <location>
        <begin position="634"/>
        <end position="660"/>
    </location>
</feature>
<feature type="compositionally biased region" description="Low complexity" evidence="2">
    <location>
        <begin position="649"/>
        <end position="660"/>
    </location>
</feature>
<feature type="compositionally biased region" description="Low complexity" evidence="2">
    <location>
        <begin position="906"/>
        <end position="940"/>
    </location>
</feature>
<name>A0A812R5S5_9DINO</name>
<evidence type="ECO:0000256" key="2">
    <source>
        <dbReference type="SAM" id="MobiDB-lite"/>
    </source>
</evidence>
<feature type="domain" description="Integrase catalytic" evidence="3">
    <location>
        <begin position="1728"/>
        <end position="1911"/>
    </location>
</feature>
<accession>A0A812R5S5</accession>
<feature type="compositionally biased region" description="Low complexity" evidence="2">
    <location>
        <begin position="3046"/>
        <end position="3072"/>
    </location>
</feature>
<sequence>MTPIGLVNFCSTVKYLESHVHTEARLGPVKDRLSKFGSGAWSPCKAKRRHRAAKDFRGPELVCPAPFTFTTILGARSIRHIWLFLLKLGIAVPNNQTEWTRSVFGLCGPQQCHPHYEVSCLGRTRHFVDIEHDCLNDSSTDSLNDLGARRPSLHGLYSPSALVFGYLILGKLFGAMATPGGGGIPLHEFRKDVPPGWAPGIPDYPLRLFFERLKLWYSVYDGDDTMVGPLVAGRLQGKAQRLGMQLRLPRPDGGVDVGSDALVRLSIEEVRDPYNPSVVLQQHCPSGVQALCNSLRAAFGVSDQEMVSRSIEDFMEFRRGKLSFSEYAVEWEIRLEEATARAGFEVNEVAKFYLFFRNSGLPAKLIEDIKLQVQGDMRRFIEAKTLALRLVNRGTDAGAELYVEENWNDENYFAEDWDEYDWTEDGWSWAEDFYQDESQEYDEDFWPPDEGWESGGNWDSWSGYGDDADDTSASAVSGGGGLQAAASERDGDGNVVEGNYPVKGKGKGIGCSICGSRWHTAPSCPVNNSGSGSGKGSGFRPYKGKGYGSSKGFGKGKKGKKGKGKSRWTPRGKGSSGRKGYGYYGYVAEKTLRSCFGEPRQLTPPVKTKAVHFQLDADDEVPVIALGGVKAIATTEKSDNEEPNGSDPTATSSSTASGTSNPVVKRLDFSFATSIYSDHAAFHTVKGEKRRGLLVDPGAASGLIGSETLRDLLEHCALPTGKQVSWRYDKQNSVSGISGTQEATLGEVSIPVQLAGATGSFSADVIGGEGSLCPALLSNPALRKQRASILTDWFSNGDGVLATWDDNHGWHYMRMLLTDSGHYLLPVDDAREVSEETTKKANKQLYLWAAETSQQWNDVRHCFLQGCPSRECERYPSYPSATSTPKSTPSSLQGVQCESRDSHEPSASTTADTTATSCATSNDAFTPTPASATTSPASTTKYSTKPFLGDPPARKERDTWTVEGSYLIRHHRTPRRMLFTPPCAIDCPIDPTMVLGDRITEIRAVGKKTVLKVLKDDWICGSNSNKDLEYLWTGKTKFRLLQRDATPVTTPEPLQAQPSSSPSTANQAASETHYLDPEAFPAYDGDHFPEHWSAERTKQAQQYYRAIPEEFYTKSGRRPVTPRNAREWLQQARGKELRFQFWEWCSGSGRLSLMLLLANFVVGFPVDYRYGWDLGHAGHQKLLHECQQSLLPAHLFAAPNRGPWSIASAGKDPAKRSFDRAAELPTLEFIFNSASWQHHHELGFTIEQPTGSAMYRDSPVARLTNMEGVGVQRLDQCMLGAQDEHQNPIRKATTFLSNRKWKVLIKRCSGHKGRPHGVLQGQCNGCNRTTLAAVYPKRLCHAFGQDLWRLLRADQLHTCKPWPRTLFWLHGFFYSCEKCRLGRAAPPGCEHSLAPGECRYGQPGVRGVPSARTTRQPRPTLSDLEDPTGPFKFLAKSGDYSMIRLAVDASLQITDDNQLYLKAALMQLVESCLDLFAKEKSVHSDHWVEDPILLRVFQDVFLDTFQVLGVLCSLRPWTRKVPDPYLSSSAAPLRLLVDGALRSWQVHAVEDMRLMGHSQLHAPVDEADWHIHCFGYRTGDADVDRPTASSSAAARPRSAQPAAPFVPERKEDEEKLAAPGDDDSLEETFDAVRPEAEGDPASRNEEGKILKPLFDFRKVYRRLADDGLVSSDPLTAKRLLLGLHERFYHAPITDMKNMLLRAGLSSALFPLAEEAVMNCSICRKHVRLPNRPQVKIGSNAAAFNMRVQIDLYMYKETWILLMVDEATRYKAAAAVKSRELGELLGKLLDHWFFTFGPPQQLVMDQESSLMSHEAGRELERFHVSRIPKGTTSGPAGKQHTGTGLVERHVGLMEITMQKLEAELNRQGIQIEPHDLAREAAMAHNQSLNYGGATPSMAVFGVLPRPFYQEDSETITAVAGALQTDVTPFEKALRIRQLAMSMVHKAVAEDRIARANRTRPHNLDVGTMVPGTSRVDFHREVAGDVGWRGPATLLKLNREEGSAILEFQGRPYLVSFRHIRPHQAGVFVSMTTIQMDSFQWLKNVIEHGPLYKVTTIGWVPQTKNNVTTWTRASSESLAYGEAWSRVSSLGKALTTRNIGGAMMGQGIKTLHPPRQSVGILLMWKQGDTGYSSYEHNNDDPLTMKKITSIPTEKLVVLYIFCYVFPEYEIVPKLKVVPPEGEQVKAMEVDDAGTNAGAASSSSPQSSSPSSGGTALPASSVPPADMDVDVQGHKRKGLDSRTVTIAPETKKSKLDTYLDMARSEKVHTVSQHNWLNIYELMSRKQLHSTEYPMSWLLEDNNHLTAQWDIYMSRNYSDLVNDESAQWGSKQTQAYVTSTSSAGPSLRVSQYLFTWPGRTSQELLVDMNTCKIYKVDEETDNLTEQECYDVWDQVDSADEAEIKQFVDTKCFSKIHVNALTDGMVVVDCVWVRKWKRQPDGTRKVKSRMCARGCFDKQKDMLSTRSTTATRLSQRILLSTAANEGFDVESWDVSGAFLKGLSFEKIQEMLKSKGIKAPTRKVAVVVPMNVWRHLAKFDKAFDVREDQVGSYLLLCNKPIYGLSDAPLAWQLCLHAHFEAQGGVASLLDENLFKWSEKTSGRVLGLTTTHVDDCGAGGKSTWLKQQLEALVNAFGKVTRQTLPFVHCGVLYSRIPDGFSMTQDAFCEKLKPVDVPGHKKDDEALCPSEVTAFRSILGGLLWLTATRLDLVADVCILQAQVTRAKIVHLRQANNVVQRAKKELGQNLGLHYRKLVPPLRLASIHDSSAAGNDRETKLMGGRSHILWAHGAKAKRISYSTSHAETLAAISGLEASTMVSIRLAELLYVVKKPTIQGLVALQERGVPELPVDDYTDCKDFFELASGDKSVAQDKNQRLYIMAFREARLQGRLRWIVLTPTESMTADGLTKSMIAPPLMKLLSTGTVQFANAGKHHMVLRTLPSMDEVSDDLFDMTDAEIRSARFVASSMFCGVTWKRSTCYLAMFATIAAPTSATSTSSTTTSTSATTASLWEEDWSWLVTLAGIVLATEWMLYGVARYYLSGIFSWFRTISTSSTSTSSTGTARPTTSSSTRPPTTSTSCQTLDRRTGCQFTDEEVHEIAARLDYENGCLRDRIQELETLLENDRQYESLQQEEARALRHRINELRRDAQEHRQQCPLGREIYMTATNRADMKWHANQQCVHIRGNDHRKSFRHCLTCAGT</sequence>
<evidence type="ECO:0000313" key="4">
    <source>
        <dbReference type="EMBL" id="CAE7420861.1"/>
    </source>
</evidence>
<dbReference type="OrthoDB" id="441428at2759"/>
<dbReference type="Proteomes" id="UP000604046">
    <property type="component" value="Unassembled WGS sequence"/>
</dbReference>
<dbReference type="EMBL" id="CAJNDS010002301">
    <property type="protein sequence ID" value="CAE7420861.1"/>
    <property type="molecule type" value="Genomic_DNA"/>
</dbReference>
<feature type="compositionally biased region" description="Low complexity" evidence="2">
    <location>
        <begin position="876"/>
        <end position="891"/>
    </location>
</feature>
<feature type="region of interest" description="Disordered" evidence="2">
    <location>
        <begin position="525"/>
        <end position="578"/>
    </location>
</feature>
<protein>
    <submittedName>
        <fullName evidence="4">RE2 protein</fullName>
    </submittedName>
</protein>
<feature type="region of interest" description="Disordered" evidence="2">
    <location>
        <begin position="1049"/>
        <end position="1071"/>
    </location>
</feature>
<comment type="caution">
    <text evidence="4">The sequence shown here is derived from an EMBL/GenBank/DDBJ whole genome shotgun (WGS) entry which is preliminary data.</text>
</comment>
<gene>
    <name evidence="4" type="primary">RE2</name>
    <name evidence="4" type="ORF">SNAT2548_LOCUS22895</name>
</gene>
<feature type="region of interest" description="Disordered" evidence="2">
    <location>
        <begin position="1585"/>
        <end position="1626"/>
    </location>
</feature>
<evidence type="ECO:0000259" key="3">
    <source>
        <dbReference type="PROSITE" id="PS50994"/>
    </source>
</evidence>
<evidence type="ECO:0000256" key="1">
    <source>
        <dbReference type="SAM" id="Coils"/>
    </source>
</evidence>
<feature type="region of interest" description="Disordered" evidence="2">
    <location>
        <begin position="3046"/>
        <end position="3075"/>
    </location>
</feature>
<feature type="compositionally biased region" description="Basic residues" evidence="2">
    <location>
        <begin position="554"/>
        <end position="570"/>
    </location>
</feature>
<dbReference type="GO" id="GO:0015074">
    <property type="term" value="P:DNA integration"/>
    <property type="evidence" value="ECO:0007669"/>
    <property type="project" value="InterPro"/>
</dbReference>
<feature type="compositionally biased region" description="Low complexity" evidence="2">
    <location>
        <begin position="2191"/>
        <end position="2217"/>
    </location>
</feature>
<feature type="region of interest" description="Disordered" evidence="2">
    <location>
        <begin position="874"/>
        <end position="956"/>
    </location>
</feature>
<proteinExistence type="predicted"/>
<keyword evidence="1" id="KW-0175">Coiled coil</keyword>
<reference evidence="4" key="1">
    <citation type="submission" date="2021-02" db="EMBL/GenBank/DDBJ databases">
        <authorList>
            <person name="Dougan E. K."/>
            <person name="Rhodes N."/>
            <person name="Thang M."/>
            <person name="Chan C."/>
        </authorList>
    </citation>
    <scope>NUCLEOTIDE SEQUENCE</scope>
</reference>
<feature type="compositionally biased region" description="Low complexity" evidence="2">
    <location>
        <begin position="1586"/>
        <end position="1603"/>
    </location>
</feature>
<dbReference type="Gene3D" id="3.30.420.10">
    <property type="entry name" value="Ribonuclease H-like superfamily/Ribonuclease H"/>
    <property type="match status" value="1"/>
</dbReference>
<evidence type="ECO:0000313" key="5">
    <source>
        <dbReference type="Proteomes" id="UP000604046"/>
    </source>
</evidence>
<keyword evidence="5" id="KW-1185">Reference proteome</keyword>
<dbReference type="InterPro" id="IPR036397">
    <property type="entry name" value="RNaseH_sf"/>
</dbReference>
<feature type="region of interest" description="Disordered" evidence="2">
    <location>
        <begin position="2191"/>
        <end position="2241"/>
    </location>
</feature>
<feature type="compositionally biased region" description="Basic and acidic residues" evidence="2">
    <location>
        <begin position="1607"/>
        <end position="1616"/>
    </location>
</feature>
<dbReference type="GO" id="GO:0003676">
    <property type="term" value="F:nucleic acid binding"/>
    <property type="evidence" value="ECO:0007669"/>
    <property type="project" value="InterPro"/>
</dbReference>
<dbReference type="InterPro" id="IPR001584">
    <property type="entry name" value="Integrase_cat-core"/>
</dbReference>
<dbReference type="PROSITE" id="PS50994">
    <property type="entry name" value="INTEGRASE"/>
    <property type="match status" value="1"/>
</dbReference>
<feature type="compositionally biased region" description="Polar residues" evidence="2">
    <location>
        <begin position="1056"/>
        <end position="1070"/>
    </location>
</feature>